<dbReference type="EMBL" id="GBRH01200824">
    <property type="protein sequence ID" value="JAD97071.1"/>
    <property type="molecule type" value="Transcribed_RNA"/>
</dbReference>
<evidence type="ECO:0000313" key="1">
    <source>
        <dbReference type="EMBL" id="JAD97071.1"/>
    </source>
</evidence>
<sequence>MPHDLDLTTLVHARTHSGALVGGSESDAHMRLTKKRRLWAPHHSFLKGS</sequence>
<protein>
    <submittedName>
        <fullName evidence="1">Uncharacterized protein</fullName>
    </submittedName>
</protein>
<reference evidence="1" key="1">
    <citation type="submission" date="2014-09" db="EMBL/GenBank/DDBJ databases">
        <authorList>
            <person name="Magalhaes I.L.F."/>
            <person name="Oliveira U."/>
            <person name="Santos F.R."/>
            <person name="Vidigal T.H.D.A."/>
            <person name="Brescovit A.D."/>
            <person name="Santos A.J."/>
        </authorList>
    </citation>
    <scope>NUCLEOTIDE SEQUENCE</scope>
    <source>
        <tissue evidence="1">Shoot tissue taken approximately 20 cm above the soil surface</tissue>
    </source>
</reference>
<organism evidence="1">
    <name type="scientific">Arundo donax</name>
    <name type="common">Giant reed</name>
    <name type="synonym">Donax arundinaceus</name>
    <dbReference type="NCBI Taxonomy" id="35708"/>
    <lineage>
        <taxon>Eukaryota</taxon>
        <taxon>Viridiplantae</taxon>
        <taxon>Streptophyta</taxon>
        <taxon>Embryophyta</taxon>
        <taxon>Tracheophyta</taxon>
        <taxon>Spermatophyta</taxon>
        <taxon>Magnoliopsida</taxon>
        <taxon>Liliopsida</taxon>
        <taxon>Poales</taxon>
        <taxon>Poaceae</taxon>
        <taxon>PACMAD clade</taxon>
        <taxon>Arundinoideae</taxon>
        <taxon>Arundineae</taxon>
        <taxon>Arundo</taxon>
    </lineage>
</organism>
<proteinExistence type="predicted"/>
<name>A0A0A9EAK6_ARUDO</name>
<reference evidence="1" key="2">
    <citation type="journal article" date="2015" name="Data Brief">
        <title>Shoot transcriptome of the giant reed, Arundo donax.</title>
        <authorList>
            <person name="Barrero R.A."/>
            <person name="Guerrero F.D."/>
            <person name="Moolhuijzen P."/>
            <person name="Goolsby J.A."/>
            <person name="Tidwell J."/>
            <person name="Bellgard S.E."/>
            <person name="Bellgard M.I."/>
        </authorList>
    </citation>
    <scope>NUCLEOTIDE SEQUENCE</scope>
    <source>
        <tissue evidence="1">Shoot tissue taken approximately 20 cm above the soil surface</tissue>
    </source>
</reference>
<accession>A0A0A9EAK6</accession>
<dbReference type="AlphaFoldDB" id="A0A0A9EAK6"/>